<dbReference type="GO" id="GO:0004556">
    <property type="term" value="F:alpha-amylase activity"/>
    <property type="evidence" value="ECO:0007669"/>
    <property type="project" value="TreeGrafter"/>
</dbReference>
<dbReference type="GO" id="GO:0009313">
    <property type="term" value="P:oligosaccharide catabolic process"/>
    <property type="evidence" value="ECO:0007669"/>
    <property type="project" value="TreeGrafter"/>
</dbReference>
<dbReference type="InterPro" id="IPR045857">
    <property type="entry name" value="O16G_dom_2"/>
</dbReference>
<dbReference type="Pfam" id="PF23915">
    <property type="entry name" value="SusG_C"/>
    <property type="match status" value="1"/>
</dbReference>
<evidence type="ECO:0000313" key="6">
    <source>
        <dbReference type="Proteomes" id="UP000321479"/>
    </source>
</evidence>
<dbReference type="FunFam" id="2.60.40.1180:FF:000007">
    <property type="entry name" value="Sucrose isomerase"/>
    <property type="match status" value="1"/>
</dbReference>
<dbReference type="Gene3D" id="3.20.20.80">
    <property type="entry name" value="Glycosidases"/>
    <property type="match status" value="1"/>
</dbReference>
<keyword evidence="3" id="KW-0326">Glycosidase</keyword>
<name>A0A5B8V4Z6_9SPHI</name>
<dbReference type="Proteomes" id="UP000321479">
    <property type="component" value="Chromosome"/>
</dbReference>
<evidence type="ECO:0000313" key="5">
    <source>
        <dbReference type="EMBL" id="QEC65666.1"/>
    </source>
</evidence>
<gene>
    <name evidence="5" type="ORF">FRZ54_12480</name>
</gene>
<feature type="domain" description="Glycosyl hydrolase family 13 catalytic" evidence="4">
    <location>
        <begin position="13"/>
        <end position="411"/>
    </location>
</feature>
<dbReference type="AlphaFoldDB" id="A0A5B8V4Z6"/>
<evidence type="ECO:0000256" key="3">
    <source>
        <dbReference type="ARBA" id="ARBA00023295"/>
    </source>
</evidence>
<keyword evidence="2" id="KW-0378">Hydrolase</keyword>
<sequence>MNRKWWKEAVVYQIYPRSFMDSNGDGIGDLQGIISKLDYIKSLGVNVVWLNPIYSSPNDDNGYDVSDYRNIMKDFGTMADFDELLKGLHKRGIKLVMDLVVNHSSDEHEWFKQSRSSRTNPYRDYYHWWNAERGKPTPRYSLFDVNHDAWRYDSLTNAYYLHYFSRKQPDLNWENPKLRKEVYNMMKFWADKGIDGFRLDAFQFAAKDITWPKFPDGYEKNFSKYYAIGPHLHDYLKEMNKEVLSKYNVMSVAEGAGNSMKDAHNLVDADRNELNMAYAFDGVDIAKQGGYSLLHFKQVFSKWDSAFAQKGWLSIFLANHDQARMVSRFGNDGPDFRDASSKMLTTFIMTMRGTPYYYNGDELGMTNAGFDKIEDYRDVATLNEYKHQQNIGGDMKAYMKRIAFECRDNGRTPFQWNSTDNAGFTTGTPWIGVNRNYKTINEAAEDKDPNSILNYFRKMVQLRRQNLVLVYGKYTLIDKSNPDVYAYTRQLNGKKLLVLLNFKSTSASVKLSYDLEKAKVLICNYPQDSKDGTLKPYEAVVYEL</sequence>
<dbReference type="InterPro" id="IPR056300">
    <property type="entry name" value="SusG-like_C"/>
</dbReference>
<dbReference type="CDD" id="cd11333">
    <property type="entry name" value="AmyAc_SI_OligoGlu_DGase"/>
    <property type="match status" value="1"/>
</dbReference>
<dbReference type="FunFam" id="3.20.20.80:FF:000064">
    <property type="entry name" value="Oligo-1,6-glucosidase"/>
    <property type="match status" value="2"/>
</dbReference>
<dbReference type="Pfam" id="PF00128">
    <property type="entry name" value="Alpha-amylase"/>
    <property type="match status" value="1"/>
</dbReference>
<dbReference type="OrthoDB" id="9806009at2"/>
<dbReference type="PANTHER" id="PTHR10357:SF184">
    <property type="entry name" value="OLIGO-1,6-GLUCOSIDASE 1"/>
    <property type="match status" value="1"/>
</dbReference>
<evidence type="ECO:0000256" key="2">
    <source>
        <dbReference type="ARBA" id="ARBA00022801"/>
    </source>
</evidence>
<dbReference type="KEGG" id="mgin:FRZ54_12480"/>
<comment type="similarity">
    <text evidence="1">Belongs to the glycosyl hydrolase 13 family.</text>
</comment>
<dbReference type="Gene3D" id="2.60.40.1180">
    <property type="entry name" value="Golgi alpha-mannosidase II"/>
    <property type="match status" value="1"/>
</dbReference>
<evidence type="ECO:0000259" key="4">
    <source>
        <dbReference type="SMART" id="SM00642"/>
    </source>
</evidence>
<protein>
    <submittedName>
        <fullName evidence="5">Alpha-glucosidase</fullName>
    </submittedName>
</protein>
<dbReference type="SUPFAM" id="SSF51011">
    <property type="entry name" value="Glycosyl hydrolase domain"/>
    <property type="match status" value="1"/>
</dbReference>
<dbReference type="InterPro" id="IPR017853">
    <property type="entry name" value="GH"/>
</dbReference>
<dbReference type="Gene3D" id="3.90.400.10">
    <property type="entry name" value="Oligo-1,6-glucosidase, Domain 2"/>
    <property type="match status" value="1"/>
</dbReference>
<dbReference type="PANTHER" id="PTHR10357">
    <property type="entry name" value="ALPHA-AMYLASE FAMILY MEMBER"/>
    <property type="match status" value="1"/>
</dbReference>
<evidence type="ECO:0000256" key="1">
    <source>
        <dbReference type="ARBA" id="ARBA00008061"/>
    </source>
</evidence>
<dbReference type="EMBL" id="CP042436">
    <property type="protein sequence ID" value="QEC65666.1"/>
    <property type="molecule type" value="Genomic_DNA"/>
</dbReference>
<keyword evidence="6" id="KW-1185">Reference proteome</keyword>
<dbReference type="SUPFAM" id="SSF51445">
    <property type="entry name" value="(Trans)glycosidases"/>
    <property type="match status" value="1"/>
</dbReference>
<organism evidence="5 6">
    <name type="scientific">Mucilaginibacter ginsenosidivorans</name>
    <dbReference type="NCBI Taxonomy" id="398053"/>
    <lineage>
        <taxon>Bacteria</taxon>
        <taxon>Pseudomonadati</taxon>
        <taxon>Bacteroidota</taxon>
        <taxon>Sphingobacteriia</taxon>
        <taxon>Sphingobacteriales</taxon>
        <taxon>Sphingobacteriaceae</taxon>
        <taxon>Mucilaginibacter</taxon>
    </lineage>
</organism>
<dbReference type="SMART" id="SM00642">
    <property type="entry name" value="Aamy"/>
    <property type="match status" value="1"/>
</dbReference>
<accession>A0A5B8V4Z6</accession>
<reference evidence="5 6" key="1">
    <citation type="journal article" date="2017" name="Curr. Microbiol.">
        <title>Mucilaginibacter ginsenosidivorans sp. nov., Isolated from Soil of Ginseng Field.</title>
        <authorList>
            <person name="Kim M.M."/>
            <person name="Siddiqi M.Z."/>
            <person name="Im W.T."/>
        </authorList>
    </citation>
    <scope>NUCLEOTIDE SEQUENCE [LARGE SCALE GENOMIC DNA]</scope>
    <source>
        <strain evidence="5 6">Gsoil 3017</strain>
    </source>
</reference>
<proteinExistence type="inferred from homology"/>
<dbReference type="InterPro" id="IPR013780">
    <property type="entry name" value="Glyco_hydro_b"/>
</dbReference>
<dbReference type="InterPro" id="IPR006047">
    <property type="entry name" value="GH13_cat_dom"/>
</dbReference>